<dbReference type="NCBIfam" id="TIGR03521">
    <property type="entry name" value="GldG"/>
    <property type="match status" value="1"/>
</dbReference>
<protein>
    <submittedName>
        <fullName evidence="4">Gliding motility-associated ABC transporter substrate-binding protein GldG</fullName>
    </submittedName>
</protein>
<keyword evidence="1" id="KW-0812">Transmembrane</keyword>
<dbReference type="Pfam" id="PF23357">
    <property type="entry name" value="DUF7088"/>
    <property type="match status" value="1"/>
</dbReference>
<dbReference type="OrthoDB" id="9777219at2"/>
<dbReference type="Proteomes" id="UP000435357">
    <property type="component" value="Unassembled WGS sequence"/>
</dbReference>
<evidence type="ECO:0000313" key="4">
    <source>
        <dbReference type="EMBL" id="KAB1064846.1"/>
    </source>
</evidence>
<sequence length="570" mass="65994">MAKDTSKQNKSNQRKRNDIIQFVSIVAAIVLLNYLATMTFTRLDLTEDKRYSLTDATTEKLQELEDIVFIKVYLEGDLPAGYERLRDATQEMLDEFRAYAGDNIQYEFIDPSANPNEEKRKQFYQKLSDKGLEYTNVRVNEGDKRSEQIIFPGAIVTYRDQEEAVQLLQSQMQTKPEVMLNNSIQQLEYELMSKVKVMTQYAKKRVGFVRGHGELDDLETADIQKSLSDFYIVDSVRINGQLDALQLHDAIVIAGPKEKISEKDKYVIDQFIMKGGKVMWFVEPVTASMDSIRKKGITLGVPQDVNLSDQLFKYGARINSDFLLDLQAVPIPVVTGMVGNQPKQEFFPWYYYPLLFPQSQHPIVHNLDAIKTQFASSIDLVGDTAIKKTPLLRTSKYTKVASAPHRVALNILRHEPDQRQYNNSHQIVAALLEGEFESVFKNRLTRKITENPEFRFKEKSLPTKMLVVSDADIIRNNVNRSEEKFFTLGYDKYTRKIYGNKEFVLNAMNYLLEDDNLITARSKDFKMRLLDKPRVERERRFWQILNTAAPVILILIFGVIQFYIRKKLYT</sequence>
<dbReference type="RefSeq" id="WP_151167166.1">
    <property type="nucleotide sequence ID" value="NZ_WACR01000004.1"/>
</dbReference>
<proteinExistence type="predicted"/>
<dbReference type="EMBL" id="WACR01000004">
    <property type="protein sequence ID" value="KAB1064846.1"/>
    <property type="molecule type" value="Genomic_DNA"/>
</dbReference>
<name>A0A6N6M9L3_9FLAO</name>
<keyword evidence="1" id="KW-1133">Transmembrane helix</keyword>
<evidence type="ECO:0000313" key="5">
    <source>
        <dbReference type="Proteomes" id="UP000435357"/>
    </source>
</evidence>
<reference evidence="4 5" key="1">
    <citation type="submission" date="2019-09" db="EMBL/GenBank/DDBJ databases">
        <title>Genomes of Cryomorphaceae.</title>
        <authorList>
            <person name="Bowman J.P."/>
        </authorList>
    </citation>
    <scope>NUCLEOTIDE SEQUENCE [LARGE SCALE GENOMIC DNA]</scope>
    <source>
        <strain evidence="4 5">KCTC 52047</strain>
    </source>
</reference>
<feature type="domain" description="DUF7088" evidence="3">
    <location>
        <begin position="47"/>
        <end position="157"/>
    </location>
</feature>
<dbReference type="Pfam" id="PF09822">
    <property type="entry name" value="ABC_transp_aux"/>
    <property type="match status" value="1"/>
</dbReference>
<feature type="transmembrane region" description="Helical" evidence="1">
    <location>
        <begin position="541"/>
        <end position="564"/>
    </location>
</feature>
<dbReference type="InterPro" id="IPR019196">
    <property type="entry name" value="ABC_transp_unknown"/>
</dbReference>
<gene>
    <name evidence="4" type="primary">gldG</name>
    <name evidence="4" type="ORF">F3059_05685</name>
</gene>
<dbReference type="InterPro" id="IPR019863">
    <property type="entry name" value="Motility-assoc_ABC-rel_GldG"/>
</dbReference>
<organism evidence="4 5">
    <name type="scientific">Salibacter halophilus</name>
    <dbReference type="NCBI Taxonomy" id="1803916"/>
    <lineage>
        <taxon>Bacteria</taxon>
        <taxon>Pseudomonadati</taxon>
        <taxon>Bacteroidota</taxon>
        <taxon>Flavobacteriia</taxon>
        <taxon>Flavobacteriales</taxon>
        <taxon>Salibacteraceae</taxon>
        <taxon>Salibacter</taxon>
    </lineage>
</organism>
<comment type="caution">
    <text evidence="4">The sequence shown here is derived from an EMBL/GenBank/DDBJ whole genome shotgun (WGS) entry which is preliminary data.</text>
</comment>
<evidence type="ECO:0000256" key="1">
    <source>
        <dbReference type="SAM" id="Phobius"/>
    </source>
</evidence>
<feature type="transmembrane region" description="Helical" evidence="1">
    <location>
        <begin position="20"/>
        <end position="40"/>
    </location>
</feature>
<keyword evidence="5" id="KW-1185">Reference proteome</keyword>
<dbReference type="InterPro" id="IPR055396">
    <property type="entry name" value="DUF7088"/>
</dbReference>
<feature type="domain" description="ABC-type uncharacterised transport system" evidence="2">
    <location>
        <begin position="203"/>
        <end position="507"/>
    </location>
</feature>
<evidence type="ECO:0000259" key="2">
    <source>
        <dbReference type="Pfam" id="PF09822"/>
    </source>
</evidence>
<evidence type="ECO:0000259" key="3">
    <source>
        <dbReference type="Pfam" id="PF23357"/>
    </source>
</evidence>
<dbReference type="AlphaFoldDB" id="A0A6N6M9L3"/>
<keyword evidence="1" id="KW-0472">Membrane</keyword>
<accession>A0A6N6M9L3</accession>